<sequence length="67" mass="7124">MSTAPIAAFHVRAVAEREVLSARPDAPVVAAQPAPTRRHRLERSRTGLASVLHRAADRVAPAYGAPC</sequence>
<comment type="caution">
    <text evidence="1">The sequence shown here is derived from an EMBL/GenBank/DDBJ whole genome shotgun (WGS) entry which is preliminary data.</text>
</comment>
<evidence type="ECO:0000313" key="1">
    <source>
        <dbReference type="EMBL" id="TQL60679.1"/>
    </source>
</evidence>
<evidence type="ECO:0000313" key="2">
    <source>
        <dbReference type="Proteomes" id="UP000319514"/>
    </source>
</evidence>
<accession>A0A542ZK56</accession>
<proteinExistence type="predicted"/>
<dbReference type="Proteomes" id="UP000319514">
    <property type="component" value="Unassembled WGS sequence"/>
</dbReference>
<protein>
    <submittedName>
        <fullName evidence="1">Uncharacterized protein</fullName>
    </submittedName>
</protein>
<keyword evidence="2" id="KW-1185">Reference proteome</keyword>
<name>A0A542ZK56_9MICO</name>
<dbReference type="EMBL" id="VFOQ01000001">
    <property type="protein sequence ID" value="TQL60679.1"/>
    <property type="molecule type" value="Genomic_DNA"/>
</dbReference>
<dbReference type="RefSeq" id="WP_221632505.1">
    <property type="nucleotide sequence ID" value="NZ_BAAAKX010000002.1"/>
</dbReference>
<dbReference type="AlphaFoldDB" id="A0A542ZK56"/>
<organism evidence="1 2">
    <name type="scientific">Oryzihumus leptocrescens</name>
    <dbReference type="NCBI Taxonomy" id="297536"/>
    <lineage>
        <taxon>Bacteria</taxon>
        <taxon>Bacillati</taxon>
        <taxon>Actinomycetota</taxon>
        <taxon>Actinomycetes</taxon>
        <taxon>Micrococcales</taxon>
        <taxon>Intrasporangiaceae</taxon>
        <taxon>Oryzihumus</taxon>
    </lineage>
</organism>
<gene>
    <name evidence="1" type="ORF">FB474_2075</name>
</gene>
<reference evidence="1 2" key="1">
    <citation type="submission" date="2019-06" db="EMBL/GenBank/DDBJ databases">
        <title>Sequencing the genomes of 1000 actinobacteria strains.</title>
        <authorList>
            <person name="Klenk H.-P."/>
        </authorList>
    </citation>
    <scope>NUCLEOTIDE SEQUENCE [LARGE SCALE GENOMIC DNA]</scope>
    <source>
        <strain evidence="1 2">DSM 18082</strain>
    </source>
</reference>